<dbReference type="GO" id="GO:0006094">
    <property type="term" value="P:gluconeogenesis"/>
    <property type="evidence" value="ECO:0007669"/>
    <property type="project" value="UniProtKB-UniRule"/>
</dbReference>
<dbReference type="Pfam" id="PF01842">
    <property type="entry name" value="ACT"/>
    <property type="match status" value="1"/>
</dbReference>
<evidence type="ECO:0000256" key="6">
    <source>
        <dbReference type="ARBA" id="ARBA00022723"/>
    </source>
</evidence>
<keyword evidence="15" id="KW-1185">Reference proteome</keyword>
<evidence type="ECO:0000256" key="5">
    <source>
        <dbReference type="ARBA" id="ARBA00022485"/>
    </source>
</evidence>
<dbReference type="PIRSF" id="PIRSF036692">
    <property type="entry name" value="SDH_B"/>
    <property type="match status" value="1"/>
</dbReference>
<evidence type="ECO:0000256" key="1">
    <source>
        <dbReference type="ARBA" id="ARBA00001966"/>
    </source>
</evidence>
<gene>
    <name evidence="14" type="primary">sdaAB</name>
    <name evidence="14" type="ORF">D2962_04865</name>
</gene>
<dbReference type="NCBIfam" id="TIGR00719">
    <property type="entry name" value="sda_beta"/>
    <property type="match status" value="1"/>
</dbReference>
<evidence type="ECO:0000256" key="9">
    <source>
        <dbReference type="ARBA" id="ARBA00023239"/>
    </source>
</evidence>
<sequence length="219" mass="23640">MNIFDIIGPVMIGPSSSHTAGAVRLGNLARNILGEEPKKARIILYNSFADTGKGHGTDKALVAGILGFLPDDERIKVSFEEAEKLGIEFELVSGGARPDLHPNTAEFYLEGSSKTTNVLGSSVGGGRVVIFSIDGFKTEFSGEYYTVITVHKDIPGMIAKVTTCLSGRKINIAQMRVSRESRGEKALMIIEADEILPEGIKEELEKLNGIYRAMIISPA</sequence>
<evidence type="ECO:0000256" key="4">
    <source>
        <dbReference type="ARBA" id="ARBA00022432"/>
    </source>
</evidence>
<dbReference type="Gene3D" id="3.30.1330.90">
    <property type="entry name" value="D-3-phosphoglycerate dehydrogenase, domain 3"/>
    <property type="match status" value="1"/>
</dbReference>
<dbReference type="PANTHER" id="PTHR30182:SF12">
    <property type="entry name" value="L-SERINE DEHYDRATASE, BETA CHAIN-RELATED"/>
    <property type="match status" value="1"/>
</dbReference>
<dbReference type="PROSITE" id="PS51671">
    <property type="entry name" value="ACT"/>
    <property type="match status" value="1"/>
</dbReference>
<dbReference type="InterPro" id="IPR051318">
    <property type="entry name" value="Fe-S_L-Ser"/>
</dbReference>
<evidence type="ECO:0000256" key="8">
    <source>
        <dbReference type="ARBA" id="ARBA00023014"/>
    </source>
</evidence>
<dbReference type="GO" id="GO:0051539">
    <property type="term" value="F:4 iron, 4 sulfur cluster binding"/>
    <property type="evidence" value="ECO:0007669"/>
    <property type="project" value="UniProtKB-UniRule"/>
</dbReference>
<evidence type="ECO:0000256" key="11">
    <source>
        <dbReference type="PIRNR" id="PIRNR036692"/>
    </source>
</evidence>
<keyword evidence="5 11" id="KW-0004">4Fe-4S</keyword>
<keyword evidence="9 11" id="KW-0456">Lyase</keyword>
<comment type="catalytic activity">
    <reaction evidence="10 11 12">
        <text>L-serine = pyruvate + NH4(+)</text>
        <dbReference type="Rhea" id="RHEA:19169"/>
        <dbReference type="ChEBI" id="CHEBI:15361"/>
        <dbReference type="ChEBI" id="CHEBI:28938"/>
        <dbReference type="ChEBI" id="CHEBI:33384"/>
        <dbReference type="EC" id="4.3.1.17"/>
    </reaction>
</comment>
<evidence type="ECO:0000256" key="3">
    <source>
        <dbReference type="ARBA" id="ARBA00008636"/>
    </source>
</evidence>
<comment type="pathway">
    <text evidence="2 11">Carbohydrate biosynthesis; gluconeogenesis.</text>
</comment>
<dbReference type="InterPro" id="IPR005131">
    <property type="entry name" value="Ser_deHydtase_bsu"/>
</dbReference>
<dbReference type="InterPro" id="IPR029009">
    <property type="entry name" value="ASB_dom_sf"/>
</dbReference>
<dbReference type="SUPFAM" id="SSF55021">
    <property type="entry name" value="ACT-like"/>
    <property type="match status" value="1"/>
</dbReference>
<dbReference type="GO" id="GO:0003941">
    <property type="term" value="F:L-serine ammonia-lyase activity"/>
    <property type="evidence" value="ECO:0007669"/>
    <property type="project" value="UniProtKB-UniRule"/>
</dbReference>
<comment type="similarity">
    <text evidence="3 11 12">Belongs to the iron-sulfur dependent L-serine dehydratase family.</text>
</comment>
<evidence type="ECO:0000256" key="10">
    <source>
        <dbReference type="ARBA" id="ARBA00049406"/>
    </source>
</evidence>
<organism evidence="14 15">
    <name type="scientific">Biomaibacter acetigenes</name>
    <dbReference type="NCBI Taxonomy" id="2316383"/>
    <lineage>
        <taxon>Bacteria</taxon>
        <taxon>Bacillati</taxon>
        <taxon>Bacillota</taxon>
        <taxon>Clostridia</taxon>
        <taxon>Thermosediminibacterales</taxon>
        <taxon>Tepidanaerobacteraceae</taxon>
        <taxon>Biomaibacter</taxon>
    </lineage>
</organism>
<proteinExistence type="inferred from homology"/>
<comment type="cofactor">
    <cofactor evidence="1 12">
        <name>[4Fe-4S] cluster</name>
        <dbReference type="ChEBI" id="CHEBI:49883"/>
    </cofactor>
</comment>
<dbReference type="RefSeq" id="WP_120766360.1">
    <property type="nucleotide sequence ID" value="NZ_CP033169.1"/>
</dbReference>
<dbReference type="FunFam" id="3.30.70.260:FF:000008">
    <property type="entry name" value="D-3-phosphoglycerate dehydrogenase, chloroplastic"/>
    <property type="match status" value="1"/>
</dbReference>
<dbReference type="InterPro" id="IPR045865">
    <property type="entry name" value="ACT-like_dom_sf"/>
</dbReference>
<dbReference type="Pfam" id="PF03315">
    <property type="entry name" value="SDH_beta"/>
    <property type="match status" value="1"/>
</dbReference>
<dbReference type="AlphaFoldDB" id="A0A3G2R3S7"/>
<dbReference type="CDD" id="cd04903">
    <property type="entry name" value="ACT_LSD"/>
    <property type="match status" value="1"/>
</dbReference>
<evidence type="ECO:0000256" key="12">
    <source>
        <dbReference type="RuleBase" id="RU366059"/>
    </source>
</evidence>
<evidence type="ECO:0000313" key="14">
    <source>
        <dbReference type="EMBL" id="AYO30029.1"/>
    </source>
</evidence>
<keyword evidence="7 11" id="KW-0408">Iron</keyword>
<protein>
    <recommendedName>
        <fullName evidence="11">L-serine deaminase</fullName>
    </recommendedName>
</protein>
<reference evidence="14 15" key="1">
    <citation type="submission" date="2018-10" db="EMBL/GenBank/DDBJ databases">
        <authorList>
            <person name="Zhang X."/>
        </authorList>
    </citation>
    <scope>NUCLEOTIDE SEQUENCE [LARGE SCALE GENOMIC DNA]</scope>
    <source>
        <strain evidence="14 15">SK-G1</strain>
    </source>
</reference>
<dbReference type="SUPFAM" id="SSF143548">
    <property type="entry name" value="Serine metabolism enzymes domain"/>
    <property type="match status" value="1"/>
</dbReference>
<dbReference type="Proteomes" id="UP000280960">
    <property type="component" value="Chromosome"/>
</dbReference>
<dbReference type="EMBL" id="CP033169">
    <property type="protein sequence ID" value="AYO30029.1"/>
    <property type="molecule type" value="Genomic_DNA"/>
</dbReference>
<evidence type="ECO:0000259" key="13">
    <source>
        <dbReference type="PROSITE" id="PS51671"/>
    </source>
</evidence>
<keyword evidence="6 11" id="KW-0479">Metal-binding</keyword>
<evidence type="ECO:0000256" key="2">
    <source>
        <dbReference type="ARBA" id="ARBA00004742"/>
    </source>
</evidence>
<dbReference type="InterPro" id="IPR002912">
    <property type="entry name" value="ACT_dom"/>
</dbReference>
<keyword evidence="8 11" id="KW-0411">Iron-sulfur</keyword>
<dbReference type="Gene3D" id="3.30.70.260">
    <property type="match status" value="1"/>
</dbReference>
<dbReference type="GO" id="GO:0046872">
    <property type="term" value="F:metal ion binding"/>
    <property type="evidence" value="ECO:0007669"/>
    <property type="project" value="UniProtKB-UniRule"/>
</dbReference>
<name>A0A3G2R3S7_9FIRM</name>
<dbReference type="KEGG" id="bacg:D2962_04865"/>
<dbReference type="InterPro" id="IPR004643">
    <property type="entry name" value="Fe-S_L-Ser_bsu"/>
</dbReference>
<dbReference type="UniPathway" id="UPA00138"/>
<keyword evidence="4 11" id="KW-0312">Gluconeogenesis</keyword>
<evidence type="ECO:0000256" key="7">
    <source>
        <dbReference type="ARBA" id="ARBA00023004"/>
    </source>
</evidence>
<accession>A0A3G2R3S7</accession>
<evidence type="ECO:0000313" key="15">
    <source>
        <dbReference type="Proteomes" id="UP000280960"/>
    </source>
</evidence>
<feature type="domain" description="ACT" evidence="13">
    <location>
        <begin position="146"/>
        <end position="218"/>
    </location>
</feature>
<dbReference type="PANTHER" id="PTHR30182">
    <property type="entry name" value="L-SERINE DEHYDRATASE"/>
    <property type="match status" value="1"/>
</dbReference>